<evidence type="ECO:0000313" key="4">
    <source>
        <dbReference type="Proteomes" id="UP001595699"/>
    </source>
</evidence>
<dbReference type="EMBL" id="JBHRZH010000050">
    <property type="protein sequence ID" value="MFC3766199.1"/>
    <property type="molecule type" value="Genomic_DNA"/>
</dbReference>
<feature type="domain" description="Mce/MlaD" evidence="1">
    <location>
        <begin position="39"/>
        <end position="114"/>
    </location>
</feature>
<gene>
    <name evidence="3" type="ORF">ACFOUW_35585</name>
</gene>
<comment type="caution">
    <text evidence="3">The sequence shown here is derived from an EMBL/GenBank/DDBJ whole genome shotgun (WGS) entry which is preliminary data.</text>
</comment>
<dbReference type="InterPro" id="IPR003399">
    <property type="entry name" value="Mce/MlaD"/>
</dbReference>
<evidence type="ECO:0000259" key="1">
    <source>
        <dbReference type="Pfam" id="PF02470"/>
    </source>
</evidence>
<protein>
    <submittedName>
        <fullName evidence="3">MCE family protein</fullName>
    </submittedName>
</protein>
<dbReference type="Pfam" id="PF02470">
    <property type="entry name" value="MlaD"/>
    <property type="match status" value="1"/>
</dbReference>
<dbReference type="PANTHER" id="PTHR33371:SF18">
    <property type="entry name" value="MCE-FAMILY PROTEIN MCE3C"/>
    <property type="match status" value="1"/>
</dbReference>
<keyword evidence="4" id="KW-1185">Reference proteome</keyword>
<sequence>MRPFRERSMLSIGAAGLAVLGVLVYAAFNADDLPVIGGGTKYAAQFTEAGGIRPDDEVRVAGVKVGHVETVELDGDHVRVGFKVEDEDTRLGTRTGAAIRIKTVLGRMYLSLEPAGPGHLDPKTEIPRDRTVAPYNVVEAFTDLTETTERIDTGQLATALGTLSDTFENTPDEVRDTLNGLSRLSRTIATRDEQLRTLLENSKTVTKVLSDRDDELVKLLKDGDLLLKEIQARRELIHQLLVTTQTLSTQLTGLVADNRAQLEPALRKLAGVVALLRKNQASLDKSIELLAPFVRVFANTLGTGPWFDTYIPNLAPLPAVPRLPGQPAGGAQ</sequence>
<dbReference type="Proteomes" id="UP001595699">
    <property type="component" value="Unassembled WGS sequence"/>
</dbReference>
<dbReference type="PANTHER" id="PTHR33371">
    <property type="entry name" value="INTERMEMBRANE PHOSPHOLIPID TRANSPORT SYSTEM BINDING PROTEIN MLAD-RELATED"/>
    <property type="match status" value="1"/>
</dbReference>
<dbReference type="PRINTS" id="PR01782">
    <property type="entry name" value="MCEVIRFACTOR"/>
</dbReference>
<dbReference type="InterPro" id="IPR052336">
    <property type="entry name" value="MlaD_Phospholipid_Transporter"/>
</dbReference>
<evidence type="ECO:0000313" key="3">
    <source>
        <dbReference type="EMBL" id="MFC3766199.1"/>
    </source>
</evidence>
<proteinExistence type="predicted"/>
<dbReference type="Pfam" id="PF11887">
    <property type="entry name" value="Mce4_CUP1"/>
    <property type="match status" value="1"/>
</dbReference>
<feature type="domain" description="Mammalian cell entry C-terminal" evidence="2">
    <location>
        <begin position="118"/>
        <end position="303"/>
    </location>
</feature>
<accession>A0ABV7YPS3</accession>
<dbReference type="InterPro" id="IPR024516">
    <property type="entry name" value="Mce_C"/>
</dbReference>
<dbReference type="NCBIfam" id="TIGR00996">
    <property type="entry name" value="Mtu_fam_mce"/>
    <property type="match status" value="1"/>
</dbReference>
<dbReference type="InterPro" id="IPR005693">
    <property type="entry name" value="Mce"/>
</dbReference>
<evidence type="ECO:0000259" key="2">
    <source>
        <dbReference type="Pfam" id="PF11887"/>
    </source>
</evidence>
<organism evidence="3 4">
    <name type="scientific">Tenggerimyces flavus</name>
    <dbReference type="NCBI Taxonomy" id="1708749"/>
    <lineage>
        <taxon>Bacteria</taxon>
        <taxon>Bacillati</taxon>
        <taxon>Actinomycetota</taxon>
        <taxon>Actinomycetes</taxon>
        <taxon>Propionibacteriales</taxon>
        <taxon>Nocardioidaceae</taxon>
        <taxon>Tenggerimyces</taxon>
    </lineage>
</organism>
<dbReference type="RefSeq" id="WP_205117580.1">
    <property type="nucleotide sequence ID" value="NZ_JAFBCM010000001.1"/>
</dbReference>
<reference evidence="4" key="1">
    <citation type="journal article" date="2019" name="Int. J. Syst. Evol. Microbiol.">
        <title>The Global Catalogue of Microorganisms (GCM) 10K type strain sequencing project: providing services to taxonomists for standard genome sequencing and annotation.</title>
        <authorList>
            <consortium name="The Broad Institute Genomics Platform"/>
            <consortium name="The Broad Institute Genome Sequencing Center for Infectious Disease"/>
            <person name="Wu L."/>
            <person name="Ma J."/>
        </authorList>
    </citation>
    <scope>NUCLEOTIDE SEQUENCE [LARGE SCALE GENOMIC DNA]</scope>
    <source>
        <strain evidence="4">CGMCC 4.7241</strain>
    </source>
</reference>
<name>A0ABV7YPS3_9ACTN</name>